<dbReference type="GO" id="GO:0016787">
    <property type="term" value="F:hydrolase activity"/>
    <property type="evidence" value="ECO:0007669"/>
    <property type="project" value="UniProtKB-KW"/>
</dbReference>
<dbReference type="Gene3D" id="3.40.50.1820">
    <property type="entry name" value="alpha/beta hydrolase"/>
    <property type="match status" value="1"/>
</dbReference>
<evidence type="ECO:0000313" key="3">
    <source>
        <dbReference type="Proteomes" id="UP001612741"/>
    </source>
</evidence>
<gene>
    <name evidence="2" type="ORF">ACIBG2_16610</name>
</gene>
<dbReference type="EMBL" id="JBITGY010000004">
    <property type="protein sequence ID" value="MFI6499012.1"/>
    <property type="molecule type" value="Genomic_DNA"/>
</dbReference>
<dbReference type="Pfam" id="PF06259">
    <property type="entry name" value="Abhydrolase_8"/>
    <property type="match status" value="1"/>
</dbReference>
<proteinExistence type="predicted"/>
<dbReference type="SUPFAM" id="SSF53474">
    <property type="entry name" value="alpha/beta-Hydrolases"/>
    <property type="match status" value="1"/>
</dbReference>
<comment type="caution">
    <text evidence="2">The sequence shown here is derived from an EMBL/GenBank/DDBJ whole genome shotgun (WGS) entry which is preliminary data.</text>
</comment>
<dbReference type="Proteomes" id="UP001612741">
    <property type="component" value="Unassembled WGS sequence"/>
</dbReference>
<accession>A0ABW7YSW7</accession>
<evidence type="ECO:0000259" key="1">
    <source>
        <dbReference type="Pfam" id="PF06259"/>
    </source>
</evidence>
<feature type="domain" description="DUF1023" evidence="1">
    <location>
        <begin position="315"/>
        <end position="491"/>
    </location>
</feature>
<dbReference type="InterPro" id="IPR010427">
    <property type="entry name" value="DUF1023"/>
</dbReference>
<reference evidence="2 3" key="1">
    <citation type="submission" date="2024-10" db="EMBL/GenBank/DDBJ databases">
        <title>The Natural Products Discovery Center: Release of the First 8490 Sequenced Strains for Exploring Actinobacteria Biosynthetic Diversity.</title>
        <authorList>
            <person name="Kalkreuter E."/>
            <person name="Kautsar S.A."/>
            <person name="Yang D."/>
            <person name="Bader C.D."/>
            <person name="Teijaro C.N."/>
            <person name="Fluegel L."/>
            <person name="Davis C.M."/>
            <person name="Simpson J.R."/>
            <person name="Lauterbach L."/>
            <person name="Steele A.D."/>
            <person name="Gui C."/>
            <person name="Meng S."/>
            <person name="Li G."/>
            <person name="Viehrig K."/>
            <person name="Ye F."/>
            <person name="Su P."/>
            <person name="Kiefer A.F."/>
            <person name="Nichols A."/>
            <person name="Cepeda A.J."/>
            <person name="Yan W."/>
            <person name="Fan B."/>
            <person name="Jiang Y."/>
            <person name="Adhikari A."/>
            <person name="Zheng C.-J."/>
            <person name="Schuster L."/>
            <person name="Cowan T.M."/>
            <person name="Smanski M.J."/>
            <person name="Chevrette M.G."/>
            <person name="De Carvalho L.P.S."/>
            <person name="Shen B."/>
        </authorList>
    </citation>
    <scope>NUCLEOTIDE SEQUENCE [LARGE SCALE GENOMIC DNA]</scope>
    <source>
        <strain evidence="2 3">NPDC050545</strain>
    </source>
</reference>
<sequence>MPDHSATQETLARVAALAVAHHTLLDAAARLMAAHAWTGGGAPAFATALDHHRRTLQTSLADACRSLATLMGGPAATIPALSTPITPAHPAPGAFQGIEPRAMASLITTLDEAAHALPSLATQVSAALTRHALSPTPAHRLTDVATWSATQATDLRRRLSRIRSTTPGAPIPAGVAAYTLFAAHTPASPLLTRLTGADPNALQTLLALQRTARDPALASRINAWWHTLDAPPNLPGMGLLNGLPAKARDQANRRLLTTEKTRLDTALKAASHHPADLGQWEKTANQLRRLTLIEDQLRPRDGYPAPLLLAFDLTGQGRLIISWGNPDTADITVTSVSGLTSGLDTAQGDLQRSRALWLQASKTSGEQTVATITWLGYDAPQIDPGLWHPARSVAFEGAATTGAAALASFTDGLRASHQPSSTARAVLIGHSYGSLTTGHAATLRPGKLADTLILIGSPGVGVDHARQLGLNPKHVWVGEAGGDPVTALGRFGTDPGAPSFGAQHIPIGRTTWTTAHSSYWDPDSPSLRNMGRIINGQYDKLSHPESLTDSLHLLAPELAPDLDNRLGKATP</sequence>
<keyword evidence="2" id="KW-0378">Hydrolase</keyword>
<protein>
    <submittedName>
        <fullName evidence="2">Alpha/beta hydrolase</fullName>
    </submittedName>
</protein>
<keyword evidence="3" id="KW-1185">Reference proteome</keyword>
<dbReference type="RefSeq" id="WP_397082244.1">
    <property type="nucleotide sequence ID" value="NZ_JBITGY010000004.1"/>
</dbReference>
<name>A0ABW7YSW7_9ACTN</name>
<organism evidence="2 3">
    <name type="scientific">Nonomuraea typhae</name>
    <dbReference type="NCBI Taxonomy" id="2603600"/>
    <lineage>
        <taxon>Bacteria</taxon>
        <taxon>Bacillati</taxon>
        <taxon>Actinomycetota</taxon>
        <taxon>Actinomycetes</taxon>
        <taxon>Streptosporangiales</taxon>
        <taxon>Streptosporangiaceae</taxon>
        <taxon>Nonomuraea</taxon>
    </lineage>
</organism>
<dbReference type="InterPro" id="IPR029058">
    <property type="entry name" value="AB_hydrolase_fold"/>
</dbReference>
<evidence type="ECO:0000313" key="2">
    <source>
        <dbReference type="EMBL" id="MFI6499012.1"/>
    </source>
</evidence>